<evidence type="ECO:0000256" key="1">
    <source>
        <dbReference type="ARBA" id="ARBA00004613"/>
    </source>
</evidence>
<dbReference type="SUPFAM" id="SSF50685">
    <property type="entry name" value="Barwin-like endoglucanases"/>
    <property type="match status" value="1"/>
</dbReference>
<feature type="chain" id="PRO_5042273532" evidence="4">
    <location>
        <begin position="24"/>
        <end position="142"/>
    </location>
</feature>
<evidence type="ECO:0000313" key="6">
    <source>
        <dbReference type="Proteomes" id="UP001201163"/>
    </source>
</evidence>
<protein>
    <submittedName>
        <fullName evidence="5">Cerato-platanin</fullName>
    </submittedName>
</protein>
<organism evidence="5 6">
    <name type="scientific">Lactarius akahatsu</name>
    <dbReference type="NCBI Taxonomy" id="416441"/>
    <lineage>
        <taxon>Eukaryota</taxon>
        <taxon>Fungi</taxon>
        <taxon>Dikarya</taxon>
        <taxon>Basidiomycota</taxon>
        <taxon>Agaricomycotina</taxon>
        <taxon>Agaricomycetes</taxon>
        <taxon>Russulales</taxon>
        <taxon>Russulaceae</taxon>
        <taxon>Lactarius</taxon>
    </lineage>
</organism>
<dbReference type="InterPro" id="IPR010829">
    <property type="entry name" value="Cerato-platanin"/>
</dbReference>
<dbReference type="AlphaFoldDB" id="A0AAD4LH29"/>
<accession>A0AAD4LH29</accession>
<dbReference type="Gene3D" id="2.40.40.10">
    <property type="entry name" value="RlpA-like domain"/>
    <property type="match status" value="1"/>
</dbReference>
<dbReference type="InterPro" id="IPR036908">
    <property type="entry name" value="RlpA-like_sf"/>
</dbReference>
<dbReference type="GO" id="GO:0005576">
    <property type="term" value="C:extracellular region"/>
    <property type="evidence" value="ECO:0007669"/>
    <property type="project" value="UniProtKB-SubCell"/>
</dbReference>
<keyword evidence="3" id="KW-0964">Secreted</keyword>
<evidence type="ECO:0000256" key="2">
    <source>
        <dbReference type="ARBA" id="ARBA00010421"/>
    </source>
</evidence>
<evidence type="ECO:0000256" key="3">
    <source>
        <dbReference type="ARBA" id="ARBA00022525"/>
    </source>
</evidence>
<evidence type="ECO:0000313" key="5">
    <source>
        <dbReference type="EMBL" id="KAH8991579.1"/>
    </source>
</evidence>
<evidence type="ECO:0000256" key="4">
    <source>
        <dbReference type="SAM" id="SignalP"/>
    </source>
</evidence>
<feature type="signal peptide" evidence="4">
    <location>
        <begin position="1"/>
        <end position="23"/>
    </location>
</feature>
<keyword evidence="6" id="KW-1185">Reference proteome</keyword>
<sequence>MKIPITSTTGIITLAALFSVASADNVRYNTFYDNSQTSLNNVACSDGRNGLITKGFTTFGSLPSFPNIGAAKAIGAWNSPLCGSCWELTYGGNTIYVTAIDTVGDGFDLSLKAMNTLTNGKAQQLDVVNAQATQVDESYCGL</sequence>
<comment type="subcellular location">
    <subcellularLocation>
        <location evidence="1">Secreted</location>
    </subcellularLocation>
</comment>
<dbReference type="Proteomes" id="UP001201163">
    <property type="component" value="Unassembled WGS sequence"/>
</dbReference>
<dbReference type="EMBL" id="JAKELL010000026">
    <property type="protein sequence ID" value="KAH8991579.1"/>
    <property type="molecule type" value="Genomic_DNA"/>
</dbReference>
<proteinExistence type="inferred from homology"/>
<comment type="similarity">
    <text evidence="2">Belongs to the cerato-platanin family.</text>
</comment>
<dbReference type="Pfam" id="PF07249">
    <property type="entry name" value="Cerato-platanin"/>
    <property type="match status" value="1"/>
</dbReference>
<reference evidence="5" key="1">
    <citation type="submission" date="2022-01" db="EMBL/GenBank/DDBJ databases">
        <title>Comparative genomics reveals a dynamic genome evolution in the ectomycorrhizal milk-cap (Lactarius) mushrooms.</title>
        <authorList>
            <consortium name="DOE Joint Genome Institute"/>
            <person name="Lebreton A."/>
            <person name="Tang N."/>
            <person name="Kuo A."/>
            <person name="LaButti K."/>
            <person name="Drula E."/>
            <person name="Barry K."/>
            <person name="Clum A."/>
            <person name="Lipzen A."/>
            <person name="Mousain D."/>
            <person name="Ng V."/>
            <person name="Wang R."/>
            <person name="Wang X."/>
            <person name="Dai Y."/>
            <person name="Henrissat B."/>
            <person name="Grigoriev I.V."/>
            <person name="Guerin-Laguette A."/>
            <person name="Yu F."/>
            <person name="Martin F.M."/>
        </authorList>
    </citation>
    <scope>NUCLEOTIDE SEQUENCE</scope>
    <source>
        <strain evidence="5">QP</strain>
    </source>
</reference>
<keyword evidence="4" id="KW-0732">Signal</keyword>
<dbReference type="CDD" id="cd22778">
    <property type="entry name" value="DPBB_CEPL-like"/>
    <property type="match status" value="1"/>
</dbReference>
<gene>
    <name evidence="5" type="ORF">EDB92DRAFT_666138</name>
</gene>
<name>A0AAD4LH29_9AGAM</name>
<comment type="caution">
    <text evidence="5">The sequence shown here is derived from an EMBL/GenBank/DDBJ whole genome shotgun (WGS) entry which is preliminary data.</text>
</comment>